<sequence length="201" mass="22150">MKKVLFTACVLFSALCLTSCEDEELSKSTYALQESASVVKWKGYSQVLYHDGSFQVQSQDIQVVDGKVTSGTFTIPIATIANFDLPDEVKPMLLEHLKSPDFFNLALHPTASFRITKVQPLATASEGANNTVTGDFTMLGQTHPLSFPANIRLQGSNLKLEASFKLDRTKWGMTYAADPALGEHHILPEVDIHFDLTASRK</sequence>
<evidence type="ECO:0000259" key="1">
    <source>
        <dbReference type="SMART" id="SM00867"/>
    </source>
</evidence>
<evidence type="ECO:0000313" key="3">
    <source>
        <dbReference type="Proteomes" id="UP000198724"/>
    </source>
</evidence>
<dbReference type="EMBL" id="FOOT01000005">
    <property type="protein sequence ID" value="SFH08109.1"/>
    <property type="molecule type" value="Genomic_DNA"/>
</dbReference>
<dbReference type="RefSeq" id="WP_092103698.1">
    <property type="nucleotide sequence ID" value="NZ_FOOT01000005.1"/>
</dbReference>
<evidence type="ECO:0000313" key="2">
    <source>
        <dbReference type="EMBL" id="SFH08109.1"/>
    </source>
</evidence>
<feature type="domain" description="Lipid/polyisoprenoid-binding YceI-like" evidence="1">
    <location>
        <begin position="29"/>
        <end position="199"/>
    </location>
</feature>
<dbReference type="OrthoDB" id="951410at2"/>
<dbReference type="SMART" id="SM00867">
    <property type="entry name" value="YceI"/>
    <property type="match status" value="1"/>
</dbReference>
<dbReference type="Gene3D" id="2.40.128.110">
    <property type="entry name" value="Lipid/polyisoprenoid-binding, YceI-like"/>
    <property type="match status" value="1"/>
</dbReference>
<dbReference type="PANTHER" id="PTHR34406:SF1">
    <property type="entry name" value="PROTEIN YCEI"/>
    <property type="match status" value="1"/>
</dbReference>
<protein>
    <submittedName>
        <fullName evidence="2">YceI-like domain-containing protein</fullName>
    </submittedName>
</protein>
<dbReference type="PANTHER" id="PTHR34406">
    <property type="entry name" value="PROTEIN YCEI"/>
    <property type="match status" value="1"/>
</dbReference>
<keyword evidence="3" id="KW-1185">Reference proteome</keyword>
<dbReference type="Pfam" id="PF04264">
    <property type="entry name" value="YceI"/>
    <property type="match status" value="1"/>
</dbReference>
<gene>
    <name evidence="2" type="ORF">SAMN05421739_105366</name>
</gene>
<dbReference type="InterPro" id="IPR007372">
    <property type="entry name" value="Lipid/polyisoprenoid-bd_YceI"/>
</dbReference>
<dbReference type="InterPro" id="IPR036761">
    <property type="entry name" value="TTHA0802/YceI-like_sf"/>
</dbReference>
<reference evidence="3" key="1">
    <citation type="submission" date="2016-10" db="EMBL/GenBank/DDBJ databases">
        <authorList>
            <person name="Varghese N."/>
            <person name="Submissions S."/>
        </authorList>
    </citation>
    <scope>NUCLEOTIDE SEQUENCE [LARGE SCALE GENOMIC DNA]</scope>
    <source>
        <strain evidence="3">LP51</strain>
    </source>
</reference>
<organism evidence="2 3">
    <name type="scientific">Pontibacter chinhatensis</name>
    <dbReference type="NCBI Taxonomy" id="1436961"/>
    <lineage>
        <taxon>Bacteria</taxon>
        <taxon>Pseudomonadati</taxon>
        <taxon>Bacteroidota</taxon>
        <taxon>Cytophagia</taxon>
        <taxon>Cytophagales</taxon>
        <taxon>Hymenobacteraceae</taxon>
        <taxon>Pontibacter</taxon>
    </lineage>
</organism>
<dbReference type="AlphaFoldDB" id="A0A1I2X564"/>
<dbReference type="SUPFAM" id="SSF101874">
    <property type="entry name" value="YceI-like"/>
    <property type="match status" value="1"/>
</dbReference>
<accession>A0A1I2X564</accession>
<dbReference type="Proteomes" id="UP000198724">
    <property type="component" value="Unassembled WGS sequence"/>
</dbReference>
<proteinExistence type="predicted"/>
<name>A0A1I2X564_9BACT</name>